<evidence type="ECO:0000256" key="1">
    <source>
        <dbReference type="SAM" id="MobiDB-lite"/>
    </source>
</evidence>
<dbReference type="InterPro" id="IPR046368">
    <property type="entry name" value="Tag1"/>
</dbReference>
<proteinExistence type="predicted"/>
<protein>
    <submittedName>
        <fullName evidence="3">Uncharacterized protein</fullName>
    </submittedName>
</protein>
<accession>A0A086T6I8</accession>
<keyword evidence="2" id="KW-0812">Transmembrane</keyword>
<keyword evidence="4" id="KW-1185">Reference proteome</keyword>
<dbReference type="PANTHER" id="PTHR35895:SF1">
    <property type="entry name" value="LIPID-BINDING SERUM GLYCOPROTEIN C-TERMINAL DOMAIN-CONTAINING PROTEIN"/>
    <property type="match status" value="1"/>
</dbReference>
<gene>
    <name evidence="3" type="ORF">ACRE_042080</name>
</gene>
<sequence length="346" mass="37926">MSDKESPQVAHGDTTDVGRPSKKRKCTAHCKRFWWAYLIAFCCIVVLVVCLVIFVGVPNIAQDKLDEAKLNIDGVNILETEPDAYLMEVNSTITTDGSIHADVDAFTGTMYLEGIEPRLAFATLDFPATTAEKHQTVNVSQQVTIADMDAFTTFNVWFTNNETVQISVEGDTKVKPRGLSRKYDVTFRKTLDVSGLNLFKGTEVLVDDAELSLEKDDAGKNFYGKADIPNASHFTLDIGNVTFTNFVEDEDVGTIWINNLMLYPGSNVVDISASLDQVSIVNLLSSEKYCEKGIIPFKMLGKSVKNHGEDLSYFATALASANQTTNIDIGSIVKKNLGMTIGCGSD</sequence>
<keyword evidence="2" id="KW-0472">Membrane</keyword>
<feature type="region of interest" description="Disordered" evidence="1">
    <location>
        <begin position="1"/>
        <end position="22"/>
    </location>
</feature>
<keyword evidence="2" id="KW-1133">Transmembrane helix</keyword>
<dbReference type="Proteomes" id="UP000029964">
    <property type="component" value="Unassembled WGS sequence"/>
</dbReference>
<reference evidence="4" key="1">
    <citation type="journal article" date="2014" name="Genome Announc.">
        <title>Genome sequence and annotation of Acremonium chrysogenum, producer of the beta-lactam antibiotic cephalosporin C.</title>
        <authorList>
            <person name="Terfehr D."/>
            <person name="Dahlmann T.A."/>
            <person name="Specht T."/>
            <person name="Zadra I."/>
            <person name="Kuernsteiner H."/>
            <person name="Kueck U."/>
        </authorList>
    </citation>
    <scope>NUCLEOTIDE SEQUENCE [LARGE SCALE GENOMIC DNA]</scope>
    <source>
        <strain evidence="4">ATCC 11550 / CBS 779.69 / DSM 880 / IAM 14645 / JCM 23072 / IMI 49137</strain>
    </source>
</reference>
<feature type="transmembrane region" description="Helical" evidence="2">
    <location>
        <begin position="33"/>
        <end position="57"/>
    </location>
</feature>
<dbReference type="GO" id="GO:0000329">
    <property type="term" value="C:fungal-type vacuole membrane"/>
    <property type="evidence" value="ECO:0007669"/>
    <property type="project" value="InterPro"/>
</dbReference>
<evidence type="ECO:0000313" key="3">
    <source>
        <dbReference type="EMBL" id="KFH44970.1"/>
    </source>
</evidence>
<dbReference type="AlphaFoldDB" id="A0A086T6I8"/>
<evidence type="ECO:0000313" key="4">
    <source>
        <dbReference type="Proteomes" id="UP000029964"/>
    </source>
</evidence>
<dbReference type="PANTHER" id="PTHR35895">
    <property type="entry name" value="CHROMOSOME 16, WHOLE GENOME SHOTGUN SEQUENCE"/>
    <property type="match status" value="1"/>
</dbReference>
<organism evidence="3 4">
    <name type="scientific">Hapsidospora chrysogenum (strain ATCC 11550 / CBS 779.69 / DSM 880 / IAM 14645 / JCM 23072 / IMI 49137)</name>
    <name type="common">Acremonium chrysogenum</name>
    <dbReference type="NCBI Taxonomy" id="857340"/>
    <lineage>
        <taxon>Eukaryota</taxon>
        <taxon>Fungi</taxon>
        <taxon>Dikarya</taxon>
        <taxon>Ascomycota</taxon>
        <taxon>Pezizomycotina</taxon>
        <taxon>Sordariomycetes</taxon>
        <taxon>Hypocreomycetidae</taxon>
        <taxon>Hypocreales</taxon>
        <taxon>Bionectriaceae</taxon>
        <taxon>Hapsidospora</taxon>
    </lineage>
</organism>
<comment type="caution">
    <text evidence="3">The sequence shown here is derived from an EMBL/GenBank/DDBJ whole genome shotgun (WGS) entry which is preliminary data.</text>
</comment>
<evidence type="ECO:0000256" key="2">
    <source>
        <dbReference type="SAM" id="Phobius"/>
    </source>
</evidence>
<dbReference type="Pfam" id="PF12505">
    <property type="entry name" value="DUF3712"/>
    <property type="match status" value="1"/>
</dbReference>
<dbReference type="EMBL" id="JPKY01000039">
    <property type="protein sequence ID" value="KFH44970.1"/>
    <property type="molecule type" value="Genomic_DNA"/>
</dbReference>
<name>A0A086T6I8_HAPC1</name>
<dbReference type="HOGENOM" id="CLU_035244_1_1_1"/>
<dbReference type="STRING" id="857340.A0A086T6I8"/>
<dbReference type="OrthoDB" id="10039566at2759"/>
<dbReference type="InterPro" id="IPR022185">
    <property type="entry name" value="DUF3712"/>
</dbReference>